<dbReference type="Proteomes" id="UP001596230">
    <property type="component" value="Unassembled WGS sequence"/>
</dbReference>
<evidence type="ECO:0000313" key="3">
    <source>
        <dbReference type="Proteomes" id="UP001596230"/>
    </source>
</evidence>
<dbReference type="RefSeq" id="WP_385950543.1">
    <property type="nucleotide sequence ID" value="NZ_JBHSUB010000010.1"/>
</dbReference>
<gene>
    <name evidence="2" type="ORF">ACFP9W_09760</name>
</gene>
<dbReference type="EMBL" id="JBHSUB010000010">
    <property type="protein sequence ID" value="MFC6378370.1"/>
    <property type="molecule type" value="Genomic_DNA"/>
</dbReference>
<keyword evidence="3" id="KW-1185">Reference proteome</keyword>
<comment type="caution">
    <text evidence="2">The sequence shown here is derived from an EMBL/GenBank/DDBJ whole genome shotgun (WGS) entry which is preliminary data.</text>
</comment>
<evidence type="ECO:0000313" key="2">
    <source>
        <dbReference type="EMBL" id="MFC6378370.1"/>
    </source>
</evidence>
<keyword evidence="1" id="KW-0732">Signal</keyword>
<proteinExistence type="predicted"/>
<dbReference type="NCBIfam" id="NF045617">
    <property type="entry name" value="mostly_LP"/>
    <property type="match status" value="1"/>
</dbReference>
<dbReference type="InterPro" id="IPR054657">
    <property type="entry name" value="T6SS_periplasmic_put"/>
</dbReference>
<feature type="signal peptide" evidence="1">
    <location>
        <begin position="1"/>
        <end position="23"/>
    </location>
</feature>
<sequence>MMKNILMCAFLFLLSGCVGDRIAFHNEGDAAVTEDYICIKSFPGDTLEYYLLSSSADRYTVPLAYMMKGVPKKYPDTCIPVSLKKKADYELIYTLNGINYHFDFSIDADKKIKKDK</sequence>
<protein>
    <submittedName>
        <fullName evidence="2">T6SS immunity periplasmic lipoprotein</fullName>
    </submittedName>
</protein>
<name>A0ABW1VZH4_9GAMM</name>
<dbReference type="PROSITE" id="PS51257">
    <property type="entry name" value="PROKAR_LIPOPROTEIN"/>
    <property type="match status" value="1"/>
</dbReference>
<reference evidence="3" key="1">
    <citation type="journal article" date="2019" name="Int. J. Syst. Evol. Microbiol.">
        <title>The Global Catalogue of Microorganisms (GCM) 10K type strain sequencing project: providing services to taxonomists for standard genome sequencing and annotation.</title>
        <authorList>
            <consortium name="The Broad Institute Genomics Platform"/>
            <consortium name="The Broad Institute Genome Sequencing Center for Infectious Disease"/>
            <person name="Wu L."/>
            <person name="Ma J."/>
        </authorList>
    </citation>
    <scope>NUCLEOTIDE SEQUENCE [LARGE SCALE GENOMIC DNA]</scope>
    <source>
        <strain evidence="3">CGMCC 1.18518</strain>
    </source>
</reference>
<keyword evidence="2" id="KW-0449">Lipoprotein</keyword>
<evidence type="ECO:0000256" key="1">
    <source>
        <dbReference type="SAM" id="SignalP"/>
    </source>
</evidence>
<organism evidence="2 3">
    <name type="scientific">Tatumella terrea</name>
    <dbReference type="NCBI Taxonomy" id="419007"/>
    <lineage>
        <taxon>Bacteria</taxon>
        <taxon>Pseudomonadati</taxon>
        <taxon>Pseudomonadota</taxon>
        <taxon>Gammaproteobacteria</taxon>
        <taxon>Enterobacterales</taxon>
        <taxon>Erwiniaceae</taxon>
        <taxon>Tatumella</taxon>
    </lineage>
</organism>
<accession>A0ABW1VZH4</accession>
<feature type="chain" id="PRO_5047343587" evidence="1">
    <location>
        <begin position="24"/>
        <end position="116"/>
    </location>
</feature>